<dbReference type="EMBL" id="CYKH01000194">
    <property type="protein sequence ID" value="CUE78643.1"/>
    <property type="molecule type" value="Genomic_DNA"/>
</dbReference>
<protein>
    <submittedName>
        <fullName evidence="1">Uncharacterized protein</fullName>
    </submittedName>
</protein>
<dbReference type="VEuPathDB" id="TriTrypDB:BSAL_56335"/>
<organism evidence="1 2">
    <name type="scientific">Bodo saltans</name>
    <name type="common">Flagellated protozoan</name>
    <dbReference type="NCBI Taxonomy" id="75058"/>
    <lineage>
        <taxon>Eukaryota</taxon>
        <taxon>Discoba</taxon>
        <taxon>Euglenozoa</taxon>
        <taxon>Kinetoplastea</taxon>
        <taxon>Metakinetoplastina</taxon>
        <taxon>Eubodonida</taxon>
        <taxon>Bodonidae</taxon>
        <taxon>Bodo</taxon>
    </lineage>
</organism>
<proteinExistence type="predicted"/>
<dbReference type="Proteomes" id="UP000051952">
    <property type="component" value="Unassembled WGS sequence"/>
</dbReference>
<dbReference type="AlphaFoldDB" id="A0A0S4IS22"/>
<sequence>MTPLNGLIPEFSHIRCRADEARDEGAKRVGILQMERDVELALGMCLRGKASSRERPFCRTKRALGGSTNSSTARGLLPQSAWFLLKVLVCGSGLRSDLPFFSHYGCRHIFLFTFGLVSLSYMFWKISFLLESDPFFPSLLDAARTLS</sequence>
<accession>A0A0S4IS22</accession>
<keyword evidence="2" id="KW-1185">Reference proteome</keyword>
<gene>
    <name evidence="1" type="ORF">BSAL_56335</name>
</gene>
<name>A0A0S4IS22_BODSA</name>
<evidence type="ECO:0000313" key="1">
    <source>
        <dbReference type="EMBL" id="CUE78643.1"/>
    </source>
</evidence>
<evidence type="ECO:0000313" key="2">
    <source>
        <dbReference type="Proteomes" id="UP000051952"/>
    </source>
</evidence>
<reference evidence="2" key="1">
    <citation type="submission" date="2015-09" db="EMBL/GenBank/DDBJ databases">
        <authorList>
            <consortium name="Pathogen Informatics"/>
        </authorList>
    </citation>
    <scope>NUCLEOTIDE SEQUENCE [LARGE SCALE GENOMIC DNA]</scope>
    <source>
        <strain evidence="2">Lake Konstanz</strain>
    </source>
</reference>